<dbReference type="Proteomes" id="UP000499080">
    <property type="component" value="Unassembled WGS sequence"/>
</dbReference>
<dbReference type="AlphaFoldDB" id="A0A4Y2ELS6"/>
<evidence type="ECO:0000313" key="1">
    <source>
        <dbReference type="EMBL" id="GBM29811.1"/>
    </source>
</evidence>
<sequence>MLHSVQQEWQSNPSRCALWQQEGKMSLMIRIIIQQPSIIRHLSSSSNDPPWDSTMYGDRCWNWVLSSGSSKSKDLYGSLCNLKSVIHKHSASRKSDHSTPKSTFNVETGQNWRGAEDWISSPTEFPSLHAIWNGRCGLIAEMSVEMRLE</sequence>
<organism evidence="1 2">
    <name type="scientific">Araneus ventricosus</name>
    <name type="common">Orbweaver spider</name>
    <name type="synonym">Epeira ventricosa</name>
    <dbReference type="NCBI Taxonomy" id="182803"/>
    <lineage>
        <taxon>Eukaryota</taxon>
        <taxon>Metazoa</taxon>
        <taxon>Ecdysozoa</taxon>
        <taxon>Arthropoda</taxon>
        <taxon>Chelicerata</taxon>
        <taxon>Arachnida</taxon>
        <taxon>Araneae</taxon>
        <taxon>Araneomorphae</taxon>
        <taxon>Entelegynae</taxon>
        <taxon>Araneoidea</taxon>
        <taxon>Araneidae</taxon>
        <taxon>Araneus</taxon>
    </lineage>
</organism>
<accession>A0A4Y2ELS6</accession>
<keyword evidence="2" id="KW-1185">Reference proteome</keyword>
<proteinExistence type="predicted"/>
<gene>
    <name evidence="1" type="ORF">AVEN_48263_1</name>
</gene>
<protein>
    <submittedName>
        <fullName evidence="1">Uncharacterized protein</fullName>
    </submittedName>
</protein>
<evidence type="ECO:0000313" key="2">
    <source>
        <dbReference type="Proteomes" id="UP000499080"/>
    </source>
</evidence>
<reference evidence="1 2" key="1">
    <citation type="journal article" date="2019" name="Sci. Rep.">
        <title>Orb-weaving spider Araneus ventricosus genome elucidates the spidroin gene catalogue.</title>
        <authorList>
            <person name="Kono N."/>
            <person name="Nakamura H."/>
            <person name="Ohtoshi R."/>
            <person name="Moran D.A.P."/>
            <person name="Shinohara A."/>
            <person name="Yoshida Y."/>
            <person name="Fujiwara M."/>
            <person name="Mori M."/>
            <person name="Tomita M."/>
            <person name="Arakawa K."/>
        </authorList>
    </citation>
    <scope>NUCLEOTIDE SEQUENCE [LARGE SCALE GENOMIC DNA]</scope>
</reference>
<dbReference type="EMBL" id="BGPR01000645">
    <property type="protein sequence ID" value="GBM29811.1"/>
    <property type="molecule type" value="Genomic_DNA"/>
</dbReference>
<comment type="caution">
    <text evidence="1">The sequence shown here is derived from an EMBL/GenBank/DDBJ whole genome shotgun (WGS) entry which is preliminary data.</text>
</comment>
<name>A0A4Y2ELS6_ARAVE</name>